<keyword evidence="2" id="KW-1185">Reference proteome</keyword>
<organism evidence="1 2">
    <name type="scientific">Auriscalpium vulgare</name>
    <dbReference type="NCBI Taxonomy" id="40419"/>
    <lineage>
        <taxon>Eukaryota</taxon>
        <taxon>Fungi</taxon>
        <taxon>Dikarya</taxon>
        <taxon>Basidiomycota</taxon>
        <taxon>Agaricomycotina</taxon>
        <taxon>Agaricomycetes</taxon>
        <taxon>Russulales</taxon>
        <taxon>Auriscalpiaceae</taxon>
        <taxon>Auriscalpium</taxon>
    </lineage>
</organism>
<protein>
    <submittedName>
        <fullName evidence="1">Uncharacterized protein</fullName>
    </submittedName>
</protein>
<reference evidence="1" key="2">
    <citation type="journal article" date="2022" name="New Phytol.">
        <title>Evolutionary transition to the ectomycorrhizal habit in the genomes of a hyperdiverse lineage of mushroom-forming fungi.</title>
        <authorList>
            <person name="Looney B."/>
            <person name="Miyauchi S."/>
            <person name="Morin E."/>
            <person name="Drula E."/>
            <person name="Courty P.E."/>
            <person name="Kohler A."/>
            <person name="Kuo A."/>
            <person name="LaButti K."/>
            <person name="Pangilinan J."/>
            <person name="Lipzen A."/>
            <person name="Riley R."/>
            <person name="Andreopoulos W."/>
            <person name="He G."/>
            <person name="Johnson J."/>
            <person name="Nolan M."/>
            <person name="Tritt A."/>
            <person name="Barry K.W."/>
            <person name="Grigoriev I.V."/>
            <person name="Nagy L.G."/>
            <person name="Hibbett D."/>
            <person name="Henrissat B."/>
            <person name="Matheny P.B."/>
            <person name="Labbe J."/>
            <person name="Martin F.M."/>
        </authorList>
    </citation>
    <scope>NUCLEOTIDE SEQUENCE</scope>
    <source>
        <strain evidence="1">FP105234-sp</strain>
    </source>
</reference>
<gene>
    <name evidence="1" type="ORF">FA95DRAFT_587972</name>
</gene>
<evidence type="ECO:0000313" key="2">
    <source>
        <dbReference type="Proteomes" id="UP000814033"/>
    </source>
</evidence>
<evidence type="ECO:0000313" key="1">
    <source>
        <dbReference type="EMBL" id="KAI0042306.1"/>
    </source>
</evidence>
<dbReference type="Proteomes" id="UP000814033">
    <property type="component" value="Unassembled WGS sequence"/>
</dbReference>
<accession>A0ACB8RF45</accession>
<dbReference type="EMBL" id="MU276073">
    <property type="protein sequence ID" value="KAI0042306.1"/>
    <property type="molecule type" value="Genomic_DNA"/>
</dbReference>
<sequence length="245" mass="27213">MRPPLPIRASIPLHLPRPRPALLPQIHQPEHDLPPHAHRRIPRLPRPREHHPQALARCLYMARRVVEVRVFGPEHAHGRRNVHKGSEGRVDEGEREGFERVEGRGGVRRAVPEVCEDARGEKGYGRLCAQLVSGSVRVRWEVSGLTRRGATIGSLATASKSTNTPMDMRASLDGPAVETSASWIMPMRGSVAHPISPKSTPLSINPRYAGHVSFSPQGTLKRSRMNTLQGVEHGAHKRMRRCSPV</sequence>
<reference evidence="1" key="1">
    <citation type="submission" date="2021-02" db="EMBL/GenBank/DDBJ databases">
        <authorList>
            <consortium name="DOE Joint Genome Institute"/>
            <person name="Ahrendt S."/>
            <person name="Looney B.P."/>
            <person name="Miyauchi S."/>
            <person name="Morin E."/>
            <person name="Drula E."/>
            <person name="Courty P.E."/>
            <person name="Chicoki N."/>
            <person name="Fauchery L."/>
            <person name="Kohler A."/>
            <person name="Kuo A."/>
            <person name="Labutti K."/>
            <person name="Pangilinan J."/>
            <person name="Lipzen A."/>
            <person name="Riley R."/>
            <person name="Andreopoulos W."/>
            <person name="He G."/>
            <person name="Johnson J."/>
            <person name="Barry K.W."/>
            <person name="Grigoriev I.V."/>
            <person name="Nagy L."/>
            <person name="Hibbett D."/>
            <person name="Henrissat B."/>
            <person name="Matheny P.B."/>
            <person name="Labbe J."/>
            <person name="Martin F."/>
        </authorList>
    </citation>
    <scope>NUCLEOTIDE SEQUENCE</scope>
    <source>
        <strain evidence="1">FP105234-sp</strain>
    </source>
</reference>
<name>A0ACB8RF45_9AGAM</name>
<proteinExistence type="predicted"/>
<comment type="caution">
    <text evidence="1">The sequence shown here is derived from an EMBL/GenBank/DDBJ whole genome shotgun (WGS) entry which is preliminary data.</text>
</comment>